<evidence type="ECO:0000256" key="3">
    <source>
        <dbReference type="ARBA" id="ARBA00022475"/>
    </source>
</evidence>
<keyword evidence="3" id="KW-1003">Cell membrane</keyword>
<dbReference type="AlphaFoldDB" id="A0A453JVG5"/>
<feature type="transmembrane region" description="Helical" evidence="9">
    <location>
        <begin position="323"/>
        <end position="342"/>
    </location>
</feature>
<comment type="similarity">
    <text evidence="8">Belongs to the amino acid-polyamine-organocation (APC) superfamily. Polyamine:cation symporter (PHS) (TC 2.A.3.12) family.</text>
</comment>
<keyword evidence="7 9" id="KW-0472">Membrane</keyword>
<feature type="transmembrane region" description="Helical" evidence="9">
    <location>
        <begin position="170"/>
        <end position="188"/>
    </location>
</feature>
<dbReference type="EnsemblPlants" id="AET5Gv20209900.3">
    <property type="protein sequence ID" value="AET5Gv20209900.3"/>
    <property type="gene ID" value="AET5Gv20209900"/>
</dbReference>
<evidence type="ECO:0000256" key="9">
    <source>
        <dbReference type="SAM" id="Phobius"/>
    </source>
</evidence>
<dbReference type="Gene3D" id="1.20.1740.10">
    <property type="entry name" value="Amino acid/polyamine transporter I"/>
    <property type="match status" value="1"/>
</dbReference>
<evidence type="ECO:0000256" key="8">
    <source>
        <dbReference type="ARBA" id="ARBA00024041"/>
    </source>
</evidence>
<keyword evidence="2" id="KW-0813">Transport</keyword>
<evidence type="ECO:0008006" key="12">
    <source>
        <dbReference type="Google" id="ProtNLM"/>
    </source>
</evidence>
<keyword evidence="6 9" id="KW-1133">Transmembrane helix</keyword>
<dbReference type="GO" id="GO:0005886">
    <property type="term" value="C:plasma membrane"/>
    <property type="evidence" value="ECO:0007669"/>
    <property type="project" value="UniProtKB-SubCell"/>
</dbReference>
<reference evidence="11" key="2">
    <citation type="journal article" date="2017" name="Nat. Plants">
        <title>The Aegilops tauschii genome reveals multiple impacts of transposons.</title>
        <authorList>
            <person name="Zhao G."/>
            <person name="Zou C."/>
            <person name="Li K."/>
            <person name="Wang K."/>
            <person name="Li T."/>
            <person name="Gao L."/>
            <person name="Zhang X."/>
            <person name="Wang H."/>
            <person name="Yang Z."/>
            <person name="Liu X."/>
            <person name="Jiang W."/>
            <person name="Mao L."/>
            <person name="Kong X."/>
            <person name="Jiao Y."/>
            <person name="Jia J."/>
        </authorList>
    </citation>
    <scope>NUCLEOTIDE SEQUENCE [LARGE SCALE GENOMIC DNA]</scope>
    <source>
        <strain evidence="11">cv. AL8/78</strain>
    </source>
</reference>
<dbReference type="InterPro" id="IPR002293">
    <property type="entry name" value="AA/rel_permease1"/>
</dbReference>
<feature type="transmembrane region" description="Helical" evidence="9">
    <location>
        <begin position="292"/>
        <end position="311"/>
    </location>
</feature>
<feature type="transmembrane region" description="Helical" evidence="9">
    <location>
        <begin position="49"/>
        <end position="72"/>
    </location>
</feature>
<feature type="transmembrane region" description="Helical" evidence="9">
    <location>
        <begin position="92"/>
        <end position="118"/>
    </location>
</feature>
<name>A0A453JVG5_AEGTS</name>
<reference evidence="10" key="3">
    <citation type="journal article" date="2017" name="Nature">
        <title>Genome sequence of the progenitor of the wheat D genome Aegilops tauschii.</title>
        <authorList>
            <person name="Luo M.C."/>
            <person name="Gu Y.Q."/>
            <person name="Puiu D."/>
            <person name="Wang H."/>
            <person name="Twardziok S.O."/>
            <person name="Deal K.R."/>
            <person name="Huo N."/>
            <person name="Zhu T."/>
            <person name="Wang L."/>
            <person name="Wang Y."/>
            <person name="McGuire P.E."/>
            <person name="Liu S."/>
            <person name="Long H."/>
            <person name="Ramasamy R.K."/>
            <person name="Rodriguez J.C."/>
            <person name="Van S.L."/>
            <person name="Yuan L."/>
            <person name="Wang Z."/>
            <person name="Xia Z."/>
            <person name="Xiao L."/>
            <person name="Anderson O.D."/>
            <person name="Ouyang S."/>
            <person name="Liang Y."/>
            <person name="Zimin A.V."/>
            <person name="Pertea G."/>
            <person name="Qi P."/>
            <person name="Bennetzen J.L."/>
            <person name="Dai X."/>
            <person name="Dawson M.W."/>
            <person name="Muller H.G."/>
            <person name="Kugler K."/>
            <person name="Rivarola-Duarte L."/>
            <person name="Spannagl M."/>
            <person name="Mayer K.F.X."/>
            <person name="Lu F.H."/>
            <person name="Bevan M.W."/>
            <person name="Leroy P."/>
            <person name="Li P."/>
            <person name="You F.M."/>
            <person name="Sun Q."/>
            <person name="Liu Z."/>
            <person name="Lyons E."/>
            <person name="Wicker T."/>
            <person name="Salzberg S.L."/>
            <person name="Devos K.M."/>
            <person name="Dvorak J."/>
        </authorList>
    </citation>
    <scope>NUCLEOTIDE SEQUENCE [LARGE SCALE GENOMIC DNA]</scope>
    <source>
        <strain evidence="10">cv. AL8/78</strain>
    </source>
</reference>
<reference evidence="10" key="4">
    <citation type="submission" date="2019-03" db="UniProtKB">
        <authorList>
            <consortium name="EnsemblPlants"/>
        </authorList>
    </citation>
    <scope>IDENTIFICATION</scope>
</reference>
<dbReference type="PANTHER" id="PTHR45826">
    <property type="entry name" value="POLYAMINE TRANSPORTER PUT1"/>
    <property type="match status" value="1"/>
</dbReference>
<keyword evidence="5" id="KW-0769">Symport</keyword>
<dbReference type="Proteomes" id="UP000015105">
    <property type="component" value="Chromosome 5D"/>
</dbReference>
<organism evidence="10 11">
    <name type="scientific">Aegilops tauschii subsp. strangulata</name>
    <name type="common">Goatgrass</name>
    <dbReference type="NCBI Taxonomy" id="200361"/>
    <lineage>
        <taxon>Eukaryota</taxon>
        <taxon>Viridiplantae</taxon>
        <taxon>Streptophyta</taxon>
        <taxon>Embryophyta</taxon>
        <taxon>Tracheophyta</taxon>
        <taxon>Spermatophyta</taxon>
        <taxon>Magnoliopsida</taxon>
        <taxon>Liliopsida</taxon>
        <taxon>Poales</taxon>
        <taxon>Poaceae</taxon>
        <taxon>BOP clade</taxon>
        <taxon>Pooideae</taxon>
        <taxon>Triticodae</taxon>
        <taxon>Triticeae</taxon>
        <taxon>Triticinae</taxon>
        <taxon>Aegilops</taxon>
    </lineage>
</organism>
<feature type="transmembrane region" description="Helical" evidence="9">
    <location>
        <begin position="348"/>
        <end position="369"/>
    </location>
</feature>
<evidence type="ECO:0000256" key="6">
    <source>
        <dbReference type="ARBA" id="ARBA00022989"/>
    </source>
</evidence>
<dbReference type="InterPro" id="IPR044566">
    <property type="entry name" value="RMV1-like"/>
</dbReference>
<proteinExistence type="inferred from homology"/>
<dbReference type="GO" id="GO:0022857">
    <property type="term" value="F:transmembrane transporter activity"/>
    <property type="evidence" value="ECO:0007669"/>
    <property type="project" value="InterPro"/>
</dbReference>
<evidence type="ECO:0000313" key="10">
    <source>
        <dbReference type="EnsemblPlants" id="AET5Gv20209900.3"/>
    </source>
</evidence>
<evidence type="ECO:0000256" key="1">
    <source>
        <dbReference type="ARBA" id="ARBA00004651"/>
    </source>
</evidence>
<dbReference type="PANTHER" id="PTHR45826:SF17">
    <property type="entry name" value="OS12G0580400 PROTEIN"/>
    <property type="match status" value="1"/>
</dbReference>
<accession>A0A453JVG5</accession>
<reference evidence="11" key="1">
    <citation type="journal article" date="2014" name="Science">
        <title>Ancient hybridizations among the ancestral genomes of bread wheat.</title>
        <authorList>
            <consortium name="International Wheat Genome Sequencing Consortium,"/>
            <person name="Marcussen T."/>
            <person name="Sandve S.R."/>
            <person name="Heier L."/>
            <person name="Spannagl M."/>
            <person name="Pfeifer M."/>
            <person name="Jakobsen K.S."/>
            <person name="Wulff B.B."/>
            <person name="Steuernagel B."/>
            <person name="Mayer K.F."/>
            <person name="Olsen O.A."/>
        </authorList>
    </citation>
    <scope>NUCLEOTIDE SEQUENCE [LARGE SCALE GENOMIC DNA]</scope>
    <source>
        <strain evidence="11">cv. AL8/78</strain>
    </source>
</reference>
<dbReference type="Pfam" id="PF13520">
    <property type="entry name" value="AA_permease_2"/>
    <property type="match status" value="1"/>
</dbReference>
<protein>
    <recommendedName>
        <fullName evidence="12">Polyamine transporter</fullName>
    </recommendedName>
</protein>
<dbReference type="Gramene" id="AET5Gv20209900.3">
    <property type="protein sequence ID" value="AET5Gv20209900.3"/>
    <property type="gene ID" value="AET5Gv20209900"/>
</dbReference>
<keyword evidence="11" id="KW-1185">Reference proteome</keyword>
<evidence type="ECO:0000256" key="4">
    <source>
        <dbReference type="ARBA" id="ARBA00022692"/>
    </source>
</evidence>
<sequence length="424" mass="45222">MTGGGGEDVPAPRRRPLTVLPLVALIFYDVSGGPFGIEDSVRAGGGALLPLLGYVAWVSAAFGPAVAFLVGFSKWASGTLDAALTYLNYRGLHLVGLSALFLTAFSLSPFVALTVLAIPKIRPSRWLAVNPKAIDPRGYFNSMFWNLNYWDKASTLAGEVDEPRKTFPKAVFGAVALVVGAYLIPLLAGTGALPSETAAEWTDGFFSEVGQRIGGPWLRVWIQAAAAMSNMGLFEAEMSSDSFQLLGMAEMGMIPAIFARRSRHGTPTYSILCSATGVVVLSFMSFQEIIELLNFLYGLGMLVVFAAFLKLRFKDPDLPRPYRIPLGSVGAAVMCVPPVLLIGTVMCLASATTIVVNIIVLAVGVAMYFGVERLKGSGWVEFLTPVPSDSFHGSSSDDDVEDVRAVLLPADVPPAQEEVASKAE</sequence>
<comment type="subcellular location">
    <subcellularLocation>
        <location evidence="1">Cell membrane</location>
        <topology evidence="1">Multi-pass membrane protein</topology>
    </subcellularLocation>
</comment>
<evidence type="ECO:0000313" key="11">
    <source>
        <dbReference type="Proteomes" id="UP000015105"/>
    </source>
</evidence>
<feature type="transmembrane region" description="Helical" evidence="9">
    <location>
        <begin position="19"/>
        <end position="37"/>
    </location>
</feature>
<keyword evidence="4 9" id="KW-0812">Transmembrane</keyword>
<reference evidence="10" key="5">
    <citation type="journal article" date="2021" name="G3 (Bethesda)">
        <title>Aegilops tauschii genome assembly Aet v5.0 features greater sequence contiguity and improved annotation.</title>
        <authorList>
            <person name="Wang L."/>
            <person name="Zhu T."/>
            <person name="Rodriguez J.C."/>
            <person name="Deal K.R."/>
            <person name="Dubcovsky J."/>
            <person name="McGuire P.E."/>
            <person name="Lux T."/>
            <person name="Spannagl M."/>
            <person name="Mayer K.F.X."/>
            <person name="Baldrich P."/>
            <person name="Meyers B.C."/>
            <person name="Huo N."/>
            <person name="Gu Y.Q."/>
            <person name="Zhou H."/>
            <person name="Devos K.M."/>
            <person name="Bennetzen J.L."/>
            <person name="Unver T."/>
            <person name="Budak H."/>
            <person name="Gulick P.J."/>
            <person name="Galiba G."/>
            <person name="Kalapos B."/>
            <person name="Nelson D.R."/>
            <person name="Li P."/>
            <person name="You F.M."/>
            <person name="Luo M.C."/>
            <person name="Dvorak J."/>
        </authorList>
    </citation>
    <scope>NUCLEOTIDE SEQUENCE [LARGE SCALE GENOMIC DNA]</scope>
    <source>
        <strain evidence="10">cv. AL8/78</strain>
    </source>
</reference>
<evidence type="ECO:0000256" key="2">
    <source>
        <dbReference type="ARBA" id="ARBA00022448"/>
    </source>
</evidence>
<evidence type="ECO:0000256" key="7">
    <source>
        <dbReference type="ARBA" id="ARBA00023136"/>
    </source>
</evidence>
<evidence type="ECO:0000256" key="5">
    <source>
        <dbReference type="ARBA" id="ARBA00022847"/>
    </source>
</evidence>